<feature type="domain" description="Methyl-accepting transducer" evidence="3">
    <location>
        <begin position="1"/>
        <end position="219"/>
    </location>
</feature>
<evidence type="ECO:0000256" key="1">
    <source>
        <dbReference type="ARBA" id="ARBA00022500"/>
    </source>
</evidence>
<dbReference type="Pfam" id="PF00015">
    <property type="entry name" value="MCPsignal"/>
    <property type="match status" value="1"/>
</dbReference>
<reference evidence="4" key="1">
    <citation type="submission" date="2018-05" db="EMBL/GenBank/DDBJ databases">
        <authorList>
            <person name="Lanie J.A."/>
            <person name="Ng W.-L."/>
            <person name="Kazmierczak K.M."/>
            <person name="Andrzejewski T.M."/>
            <person name="Davidsen T.M."/>
            <person name="Wayne K.J."/>
            <person name="Tettelin H."/>
            <person name="Glass J.I."/>
            <person name="Rusch D."/>
            <person name="Podicherti R."/>
            <person name="Tsui H.-C.T."/>
            <person name="Winkler M.E."/>
        </authorList>
    </citation>
    <scope>NUCLEOTIDE SEQUENCE</scope>
</reference>
<dbReference type="InterPro" id="IPR004089">
    <property type="entry name" value="MCPsignal_dom"/>
</dbReference>
<protein>
    <recommendedName>
        <fullName evidence="3">Methyl-accepting transducer domain-containing protein</fullName>
    </recommendedName>
</protein>
<organism evidence="4">
    <name type="scientific">marine metagenome</name>
    <dbReference type="NCBI Taxonomy" id="408172"/>
    <lineage>
        <taxon>unclassified sequences</taxon>
        <taxon>metagenomes</taxon>
        <taxon>ecological metagenomes</taxon>
    </lineage>
</organism>
<keyword evidence="1" id="KW-0145">Chemotaxis</keyword>
<dbReference type="AlphaFoldDB" id="A0A382VDZ5"/>
<evidence type="ECO:0000259" key="3">
    <source>
        <dbReference type="PROSITE" id="PS50111"/>
    </source>
</evidence>
<dbReference type="PROSITE" id="PS50111">
    <property type="entry name" value="CHEMOTAXIS_TRANSDUC_2"/>
    <property type="match status" value="1"/>
</dbReference>
<name>A0A382VDZ5_9ZZZZ</name>
<dbReference type="EMBL" id="UINC01151232">
    <property type="protein sequence ID" value="SVD44719.1"/>
    <property type="molecule type" value="Genomic_DNA"/>
</dbReference>
<evidence type="ECO:0000313" key="4">
    <source>
        <dbReference type="EMBL" id="SVD44719.1"/>
    </source>
</evidence>
<dbReference type="GO" id="GO:0016020">
    <property type="term" value="C:membrane"/>
    <property type="evidence" value="ECO:0007669"/>
    <property type="project" value="InterPro"/>
</dbReference>
<feature type="compositionally biased region" description="Polar residues" evidence="2">
    <location>
        <begin position="260"/>
        <end position="277"/>
    </location>
</feature>
<feature type="region of interest" description="Disordered" evidence="2">
    <location>
        <begin position="260"/>
        <end position="285"/>
    </location>
</feature>
<dbReference type="SUPFAM" id="SSF58104">
    <property type="entry name" value="Methyl-accepting chemotaxis protein (MCP) signaling domain"/>
    <property type="match status" value="1"/>
</dbReference>
<sequence>TLTKNAQQSVEKNRKQLLDTVDDSITNNHEMLSSLQETNSKVVDAMEDIMLGSKKIAGIITLINDVAFQTNLLALNASVEAARAGEHGKGFAVVATEVRKLAHRSAKASKEIGVLIENSLESIETGRNLVTEGEKGMQEMRKKVETMLNHLKSESDANLNDITQAFLQVSEVMENIKVASLEQADGVGQINTTIADMQRITQENATLVEENARASSSMANNTKHLENLLNGFIVGDEITTQAIENKGKDKLLLESKANQDQEYLDDNSPNQIMGNDQNEIDKLTK</sequence>
<proteinExistence type="predicted"/>
<feature type="non-terminal residue" evidence="4">
    <location>
        <position position="285"/>
    </location>
</feature>
<dbReference type="SMART" id="SM00283">
    <property type="entry name" value="MA"/>
    <property type="match status" value="1"/>
</dbReference>
<dbReference type="PANTHER" id="PTHR43531:SF11">
    <property type="entry name" value="METHYL-ACCEPTING CHEMOTAXIS PROTEIN 3"/>
    <property type="match status" value="1"/>
</dbReference>
<gene>
    <name evidence="4" type="ORF">METZ01_LOCUS397573</name>
</gene>
<accession>A0A382VDZ5</accession>
<dbReference type="GO" id="GO:0007165">
    <property type="term" value="P:signal transduction"/>
    <property type="evidence" value="ECO:0007669"/>
    <property type="project" value="InterPro"/>
</dbReference>
<dbReference type="PANTHER" id="PTHR43531">
    <property type="entry name" value="PROTEIN ICFG"/>
    <property type="match status" value="1"/>
</dbReference>
<feature type="non-terminal residue" evidence="4">
    <location>
        <position position="1"/>
    </location>
</feature>
<evidence type="ECO:0000256" key="2">
    <source>
        <dbReference type="SAM" id="MobiDB-lite"/>
    </source>
</evidence>
<dbReference type="GO" id="GO:0006935">
    <property type="term" value="P:chemotaxis"/>
    <property type="evidence" value="ECO:0007669"/>
    <property type="project" value="UniProtKB-KW"/>
</dbReference>
<dbReference type="InterPro" id="IPR051310">
    <property type="entry name" value="MCP_chemotaxis"/>
</dbReference>
<dbReference type="Gene3D" id="1.10.287.950">
    <property type="entry name" value="Methyl-accepting chemotaxis protein"/>
    <property type="match status" value="1"/>
</dbReference>